<feature type="active site" description="Charge relay system" evidence="5">
    <location>
        <position position="599"/>
    </location>
</feature>
<evidence type="ECO:0000256" key="2">
    <source>
        <dbReference type="ARBA" id="ARBA00022670"/>
    </source>
</evidence>
<organism evidence="9 10">
    <name type="scientific">Eiseniibacteriota bacterium</name>
    <dbReference type="NCBI Taxonomy" id="2212470"/>
    <lineage>
        <taxon>Bacteria</taxon>
        <taxon>Candidatus Eiseniibacteriota</taxon>
    </lineage>
</organism>
<dbReference type="SUPFAM" id="SSF52743">
    <property type="entry name" value="Subtilisin-like"/>
    <property type="match status" value="1"/>
</dbReference>
<dbReference type="PROSITE" id="PS00137">
    <property type="entry name" value="SUBTILASE_HIS"/>
    <property type="match status" value="1"/>
</dbReference>
<dbReference type="PANTHER" id="PTHR43399:SF4">
    <property type="entry name" value="CELL WALL-ASSOCIATED PROTEASE"/>
    <property type="match status" value="1"/>
</dbReference>
<evidence type="ECO:0000256" key="7">
    <source>
        <dbReference type="SAM" id="MobiDB-lite"/>
    </source>
</evidence>
<dbReference type="PANTHER" id="PTHR43399">
    <property type="entry name" value="SUBTILISIN-RELATED"/>
    <property type="match status" value="1"/>
</dbReference>
<dbReference type="InterPro" id="IPR015500">
    <property type="entry name" value="Peptidase_S8_subtilisin-rel"/>
</dbReference>
<dbReference type="InterPro" id="IPR051048">
    <property type="entry name" value="Peptidase_S8/S53_subtilisin"/>
</dbReference>
<keyword evidence="2 5" id="KW-0645">Protease</keyword>
<dbReference type="EMBL" id="JAGQHS010000195">
    <property type="protein sequence ID" value="MCA9758637.1"/>
    <property type="molecule type" value="Genomic_DNA"/>
</dbReference>
<dbReference type="InterPro" id="IPR023828">
    <property type="entry name" value="Peptidase_S8_Ser-AS"/>
</dbReference>
<dbReference type="GO" id="GO:0006508">
    <property type="term" value="P:proteolysis"/>
    <property type="evidence" value="ECO:0007669"/>
    <property type="project" value="UniProtKB-KW"/>
</dbReference>
<protein>
    <submittedName>
        <fullName evidence="9">S8 family serine peptidase</fullName>
    </submittedName>
</protein>
<dbReference type="PROSITE" id="PS51892">
    <property type="entry name" value="SUBTILASE"/>
    <property type="match status" value="1"/>
</dbReference>
<feature type="region of interest" description="Disordered" evidence="7">
    <location>
        <begin position="168"/>
        <end position="203"/>
    </location>
</feature>
<feature type="compositionally biased region" description="Acidic residues" evidence="7">
    <location>
        <begin position="179"/>
        <end position="193"/>
    </location>
</feature>
<feature type="domain" description="Peptidase S8/S53" evidence="8">
    <location>
        <begin position="372"/>
        <end position="649"/>
    </location>
</feature>
<accession>A0A956NGZ3</accession>
<dbReference type="AlphaFoldDB" id="A0A956NGZ3"/>
<reference evidence="9" key="1">
    <citation type="submission" date="2020-04" db="EMBL/GenBank/DDBJ databases">
        <authorList>
            <person name="Zhang T."/>
        </authorList>
    </citation>
    <scope>NUCLEOTIDE SEQUENCE</scope>
    <source>
        <strain evidence="9">HKST-UBA02</strain>
    </source>
</reference>
<dbReference type="Gene3D" id="3.40.50.200">
    <property type="entry name" value="Peptidase S8/S53 domain"/>
    <property type="match status" value="1"/>
</dbReference>
<dbReference type="PROSITE" id="PS00136">
    <property type="entry name" value="SUBTILASE_ASP"/>
    <property type="match status" value="1"/>
</dbReference>
<evidence type="ECO:0000256" key="5">
    <source>
        <dbReference type="PROSITE-ProRule" id="PRU01240"/>
    </source>
</evidence>
<reference evidence="9" key="2">
    <citation type="journal article" date="2021" name="Microbiome">
        <title>Successional dynamics and alternative stable states in a saline activated sludge microbial community over 9 years.</title>
        <authorList>
            <person name="Wang Y."/>
            <person name="Ye J."/>
            <person name="Ju F."/>
            <person name="Liu L."/>
            <person name="Boyd J.A."/>
            <person name="Deng Y."/>
            <person name="Parks D.H."/>
            <person name="Jiang X."/>
            <person name="Yin X."/>
            <person name="Woodcroft B.J."/>
            <person name="Tyson G.W."/>
            <person name="Hugenholtz P."/>
            <person name="Polz M.F."/>
            <person name="Zhang T."/>
        </authorList>
    </citation>
    <scope>NUCLEOTIDE SEQUENCE</scope>
    <source>
        <strain evidence="9">HKST-UBA02</strain>
    </source>
</reference>
<gene>
    <name evidence="9" type="ORF">KDA27_22765</name>
</gene>
<evidence type="ECO:0000256" key="6">
    <source>
        <dbReference type="RuleBase" id="RU003355"/>
    </source>
</evidence>
<comment type="similarity">
    <text evidence="1 5 6">Belongs to the peptidase S8 family.</text>
</comment>
<dbReference type="PRINTS" id="PR00723">
    <property type="entry name" value="SUBTILISIN"/>
</dbReference>
<dbReference type="InterPro" id="IPR022398">
    <property type="entry name" value="Peptidase_S8_His-AS"/>
</dbReference>
<sequence length="899" mass="94960">MLAGPNAGGALILHREGSLQYTDDIPSYCGLIALGDCESASTYVPLNEDAVLYVVAAFPSSSAPRVSGVAFGIDYDEEAFVLLAHGGCGDFELGGSSWPSSGSGTSVTWTAPELGTLTEVYWFAGYATESSAFALVANPSQGAVFADDLVPSQLDPIQFLGSLGFGASGNSPCPPSESDSGDGDGPIEGDGDTDNGPIGGDTEAPAILVKIDRASLTFPADVHSLALSEIRERSDVVISPPVLRAFENARATTVSRSIPNFDPRIVDRNGDIVRDERGAPLLVPNDMSLWFHVALEGVDTESVAARLRDTEGVAAAEEVKRAFVVTSASPPSDEYFDPQQWGLHNHGQYGAAPHRDINFSPVASYRPWAQARVGVIDSGIDFEHPDLSNVEAGINLLAPGQPPVDDFRHGTACSGIIAMDGDNEIGGTGVAPGATIVPVKAIDSSGEGTQETMVQALDWLRSEGVKVVNMSYRFLQEDACEKEALQNARAAGMACVAGMGNENSEAPVYPAGYSNHTLAVGAHTHLGDRWQDVELPGGPGPSSGSNWGDNIDLIAPGGRGIMTTRRHWDGNGFYDLEPMDPNESLSNDWIGCNGFSGTSAAAPMVCGVLAAIMGQNSEIDGEDAQEIAIRTATDVQPYGIGWDVQSGWGRPNLQEALDLVRVPNSVERGTAYSNADGIFLYAGCAYLVGLPGLEDGFYEVGVWEVEFSIPLTSGFAATPVAWPRVQGTVGYPPIDLADCSDVDIPEFHYADKDAGWAKVTNITATHLTMVTQYYDVLAPGGNYLGRFPSSCAVSYTAVGFDPTSSVQGTDTPLSTLTILPSPAREVVWIDAARESLAGIDLDVFDTAGRLVRSLSCPESQRGVNWNLEDRDGLPVASGIYFVRVRGLGHGSARKILVVR</sequence>
<dbReference type="InterPro" id="IPR023827">
    <property type="entry name" value="Peptidase_S8_Asp-AS"/>
</dbReference>
<comment type="caution">
    <text evidence="9">The sequence shown here is derived from an EMBL/GenBank/DDBJ whole genome shotgun (WGS) entry which is preliminary data.</text>
</comment>
<evidence type="ECO:0000313" key="9">
    <source>
        <dbReference type="EMBL" id="MCA9758637.1"/>
    </source>
</evidence>
<keyword evidence="3 5" id="KW-0378">Hydrolase</keyword>
<dbReference type="PROSITE" id="PS00138">
    <property type="entry name" value="SUBTILASE_SER"/>
    <property type="match status" value="1"/>
</dbReference>
<feature type="active site" description="Charge relay system" evidence="5">
    <location>
        <position position="377"/>
    </location>
</feature>
<evidence type="ECO:0000256" key="4">
    <source>
        <dbReference type="ARBA" id="ARBA00022825"/>
    </source>
</evidence>
<keyword evidence="4 5" id="KW-0720">Serine protease</keyword>
<dbReference type="Gene3D" id="2.60.40.4070">
    <property type="match status" value="1"/>
</dbReference>
<feature type="active site" description="Charge relay system" evidence="5">
    <location>
        <position position="409"/>
    </location>
</feature>
<evidence type="ECO:0000256" key="3">
    <source>
        <dbReference type="ARBA" id="ARBA00022801"/>
    </source>
</evidence>
<dbReference type="InterPro" id="IPR000209">
    <property type="entry name" value="Peptidase_S8/S53_dom"/>
</dbReference>
<evidence type="ECO:0000259" key="8">
    <source>
        <dbReference type="Pfam" id="PF00082"/>
    </source>
</evidence>
<dbReference type="InterPro" id="IPR036852">
    <property type="entry name" value="Peptidase_S8/S53_dom_sf"/>
</dbReference>
<dbReference type="GO" id="GO:0004252">
    <property type="term" value="F:serine-type endopeptidase activity"/>
    <property type="evidence" value="ECO:0007669"/>
    <property type="project" value="UniProtKB-UniRule"/>
</dbReference>
<dbReference type="Pfam" id="PF00082">
    <property type="entry name" value="Peptidase_S8"/>
    <property type="match status" value="1"/>
</dbReference>
<name>A0A956NGZ3_UNCEI</name>
<evidence type="ECO:0000256" key="1">
    <source>
        <dbReference type="ARBA" id="ARBA00011073"/>
    </source>
</evidence>
<proteinExistence type="inferred from homology"/>
<dbReference type="Proteomes" id="UP000739538">
    <property type="component" value="Unassembled WGS sequence"/>
</dbReference>
<evidence type="ECO:0000313" key="10">
    <source>
        <dbReference type="Proteomes" id="UP000739538"/>
    </source>
</evidence>